<sequence>MFNQKSKSESSSEVSSAPGTGAATIIAAGTTLKGDISSNGDIRIDGNLQGNIQCQAKVVIGSNGSVEGDISGQQADIMGKVSGTIKVKELLQLKGGSHVSGNLYAGKLQIEPSANFNGQCHMTTATNGQVNNEVSADKKGKKASEALEV</sequence>
<organism evidence="2 3">
    <name type="scientific">Niastella soli</name>
    <dbReference type="NCBI Taxonomy" id="2821487"/>
    <lineage>
        <taxon>Bacteria</taxon>
        <taxon>Pseudomonadati</taxon>
        <taxon>Bacteroidota</taxon>
        <taxon>Chitinophagia</taxon>
        <taxon>Chitinophagales</taxon>
        <taxon>Chitinophagaceae</taxon>
        <taxon>Niastella</taxon>
    </lineage>
</organism>
<accession>A0ABS3Z5P8</accession>
<dbReference type="Proteomes" id="UP000677244">
    <property type="component" value="Unassembled WGS sequence"/>
</dbReference>
<dbReference type="EMBL" id="JAGHKO010000017">
    <property type="protein sequence ID" value="MBO9205062.1"/>
    <property type="molecule type" value="Genomic_DNA"/>
</dbReference>
<dbReference type="Pfam" id="PF04519">
    <property type="entry name" value="Bactofilin"/>
    <property type="match status" value="1"/>
</dbReference>
<evidence type="ECO:0000256" key="1">
    <source>
        <dbReference type="ARBA" id="ARBA00044755"/>
    </source>
</evidence>
<protein>
    <submittedName>
        <fullName evidence="2">Polymer-forming cytoskeletal protein</fullName>
    </submittedName>
</protein>
<gene>
    <name evidence="2" type="ORF">J7I42_32545</name>
</gene>
<name>A0ABS3Z5P8_9BACT</name>
<dbReference type="RefSeq" id="WP_209144260.1">
    <property type="nucleotide sequence ID" value="NZ_JAGHKO010000017.1"/>
</dbReference>
<proteinExistence type="inferred from homology"/>
<dbReference type="PANTHER" id="PTHR35024">
    <property type="entry name" value="HYPOTHETICAL CYTOSOLIC PROTEIN"/>
    <property type="match status" value="1"/>
</dbReference>
<evidence type="ECO:0000313" key="3">
    <source>
        <dbReference type="Proteomes" id="UP000677244"/>
    </source>
</evidence>
<evidence type="ECO:0000313" key="2">
    <source>
        <dbReference type="EMBL" id="MBO9205062.1"/>
    </source>
</evidence>
<dbReference type="PANTHER" id="PTHR35024:SF4">
    <property type="entry name" value="POLYMER-FORMING CYTOSKELETAL PROTEIN"/>
    <property type="match status" value="1"/>
</dbReference>
<reference evidence="2 3" key="1">
    <citation type="submission" date="2021-03" db="EMBL/GenBank/DDBJ databases">
        <title>Assistant Professor.</title>
        <authorList>
            <person name="Huq M.A."/>
        </authorList>
    </citation>
    <scope>NUCLEOTIDE SEQUENCE [LARGE SCALE GENOMIC DNA]</scope>
    <source>
        <strain evidence="2 3">MAH-29</strain>
    </source>
</reference>
<comment type="caution">
    <text evidence="2">The sequence shown here is derived from an EMBL/GenBank/DDBJ whole genome shotgun (WGS) entry which is preliminary data.</text>
</comment>
<comment type="similarity">
    <text evidence="1">Belongs to the bactofilin family.</text>
</comment>
<dbReference type="InterPro" id="IPR007607">
    <property type="entry name" value="BacA/B"/>
</dbReference>
<keyword evidence="3" id="KW-1185">Reference proteome</keyword>